<comment type="subcellular location">
    <subcellularLocation>
        <location evidence="2">Chromosome</location>
        <location evidence="2">Telomere</location>
    </subcellularLocation>
    <subcellularLocation>
        <location evidence="1">Nucleus</location>
    </subcellularLocation>
</comment>
<evidence type="ECO:0000256" key="14">
    <source>
        <dbReference type="SAM" id="MobiDB-lite"/>
    </source>
</evidence>
<evidence type="ECO:0000259" key="15">
    <source>
        <dbReference type="Pfam" id="PF13476"/>
    </source>
</evidence>
<dbReference type="SUPFAM" id="SSF52540">
    <property type="entry name" value="P-loop containing nucleoside triphosphate hydrolases"/>
    <property type="match status" value="2"/>
</dbReference>
<proteinExistence type="inferred from homology"/>
<feature type="region of interest" description="Disordered" evidence="14">
    <location>
        <begin position="668"/>
        <end position="713"/>
    </location>
</feature>
<evidence type="ECO:0000313" key="16">
    <source>
        <dbReference type="EMBL" id="KAK7904232.1"/>
    </source>
</evidence>
<dbReference type="GO" id="GO:0000781">
    <property type="term" value="C:chromosome, telomeric region"/>
    <property type="evidence" value="ECO:0007669"/>
    <property type="project" value="UniProtKB-SubCell"/>
</dbReference>
<evidence type="ECO:0000256" key="8">
    <source>
        <dbReference type="ARBA" id="ARBA00022895"/>
    </source>
</evidence>
<dbReference type="GO" id="GO:0035861">
    <property type="term" value="C:site of double-strand break"/>
    <property type="evidence" value="ECO:0007669"/>
    <property type="project" value="TreeGrafter"/>
</dbReference>
<dbReference type="Gene3D" id="3.40.50.300">
    <property type="entry name" value="P-loop containing nucleotide triphosphate hydrolases"/>
    <property type="match status" value="2"/>
</dbReference>
<evidence type="ECO:0000313" key="17">
    <source>
        <dbReference type="Proteomes" id="UP001460270"/>
    </source>
</evidence>
<keyword evidence="10" id="KW-0233">DNA recombination</keyword>
<dbReference type="GO" id="GO:0003684">
    <property type="term" value="F:damaged DNA binding"/>
    <property type="evidence" value="ECO:0007669"/>
    <property type="project" value="TreeGrafter"/>
</dbReference>
<dbReference type="Proteomes" id="UP001460270">
    <property type="component" value="Unassembled WGS sequence"/>
</dbReference>
<evidence type="ECO:0000256" key="4">
    <source>
        <dbReference type="ARBA" id="ARBA00022454"/>
    </source>
</evidence>
<keyword evidence="6" id="KW-0227">DNA damage</keyword>
<evidence type="ECO:0000256" key="7">
    <source>
        <dbReference type="ARBA" id="ARBA00022840"/>
    </source>
</evidence>
<keyword evidence="12" id="KW-0539">Nucleus</keyword>
<dbReference type="InterPro" id="IPR027417">
    <property type="entry name" value="P-loop_NTPase"/>
</dbReference>
<dbReference type="GO" id="GO:0000724">
    <property type="term" value="P:double-strand break repair via homologous recombination"/>
    <property type="evidence" value="ECO:0007669"/>
    <property type="project" value="TreeGrafter"/>
</dbReference>
<name>A0AAW0NXH8_9GOBI</name>
<comment type="caution">
    <text evidence="16">The sequence shown here is derived from an EMBL/GenBank/DDBJ whole genome shotgun (WGS) entry which is preliminary data.</text>
</comment>
<feature type="coiled-coil region" evidence="13">
    <location>
        <begin position="269"/>
        <end position="372"/>
    </location>
</feature>
<keyword evidence="11" id="KW-0234">DNA repair</keyword>
<dbReference type="PANTHER" id="PTHR19306">
    <property type="entry name" value="STRUCTURAL MAINTENANCE OF CHROMOSOMES 5,6 SMC5, SMC6"/>
    <property type="match status" value="1"/>
</dbReference>
<feature type="region of interest" description="Disordered" evidence="14">
    <location>
        <begin position="1"/>
        <end position="46"/>
    </location>
</feature>
<feature type="compositionally biased region" description="Basic and acidic residues" evidence="14">
    <location>
        <begin position="694"/>
        <end position="713"/>
    </location>
</feature>
<evidence type="ECO:0000256" key="9">
    <source>
        <dbReference type="ARBA" id="ARBA00023054"/>
    </source>
</evidence>
<evidence type="ECO:0000256" key="13">
    <source>
        <dbReference type="SAM" id="Coils"/>
    </source>
</evidence>
<feature type="coiled-coil region" evidence="13">
    <location>
        <begin position="595"/>
        <end position="636"/>
    </location>
</feature>
<feature type="domain" description="Rad50/SbcC-type AAA" evidence="15">
    <location>
        <begin position="57"/>
        <end position="331"/>
    </location>
</feature>
<evidence type="ECO:0000256" key="1">
    <source>
        <dbReference type="ARBA" id="ARBA00004123"/>
    </source>
</evidence>
<comment type="similarity">
    <text evidence="3">Belongs to the SMC family. SMC6 subfamily.</text>
</comment>
<dbReference type="GO" id="GO:0003697">
    <property type="term" value="F:single-stranded DNA binding"/>
    <property type="evidence" value="ECO:0007669"/>
    <property type="project" value="TreeGrafter"/>
</dbReference>
<evidence type="ECO:0000256" key="3">
    <source>
        <dbReference type="ARBA" id="ARBA00006793"/>
    </source>
</evidence>
<dbReference type="GO" id="GO:0005634">
    <property type="term" value="C:nucleus"/>
    <property type="evidence" value="ECO:0007669"/>
    <property type="project" value="UniProtKB-SubCell"/>
</dbReference>
<dbReference type="PANTHER" id="PTHR19306:SF8">
    <property type="entry name" value="STRUCTURAL MAINTENANCE OF CHROMOSOMES PROTEIN 6 ISOFORM X4"/>
    <property type="match status" value="1"/>
</dbReference>
<protein>
    <recommendedName>
        <fullName evidence="15">Rad50/SbcC-type AAA domain-containing protein</fullName>
    </recommendedName>
</protein>
<evidence type="ECO:0000256" key="10">
    <source>
        <dbReference type="ARBA" id="ARBA00023172"/>
    </source>
</evidence>
<dbReference type="EMBL" id="JBBPFD010000012">
    <property type="protein sequence ID" value="KAK7904232.1"/>
    <property type="molecule type" value="Genomic_DNA"/>
</dbReference>
<keyword evidence="5" id="KW-0547">Nucleotide-binding</keyword>
<evidence type="ECO:0000256" key="12">
    <source>
        <dbReference type="ARBA" id="ARBA00023242"/>
    </source>
</evidence>
<evidence type="ECO:0000256" key="6">
    <source>
        <dbReference type="ARBA" id="ARBA00022763"/>
    </source>
</evidence>
<accession>A0AAW0NXH8</accession>
<dbReference type="GO" id="GO:0005524">
    <property type="term" value="F:ATP binding"/>
    <property type="evidence" value="ECO:0007669"/>
    <property type="project" value="UniProtKB-KW"/>
</dbReference>
<keyword evidence="4" id="KW-0158">Chromosome</keyword>
<sequence>MRKRQTKPAEETTETTEAKRRKSQEIQDKTEEAASATPASSCITERSDSGDIGIIESVTLKNFLCHNLLGPFHFGPNVNFIIGNNGSGKTAILTALIVGLGGKATFTNRGNSLKDFIKHGEHTADISLCLRNRGPDSYKADSMETVSRWSTGFLETDPGPADSRTKQLDNPVSILNQEMSKQFLHSKNETDKYKFFMKATLLEQMKRDYIHIKQTKTMTRHQVERQQESLKDLKQDFLLKKERYERLSSFSELREQLEQLKKSMAWSLVREKEHSVEQLKEEIEKEENNKYKHQDKLQQWQLVHARALNKLKESEKELSLLKEKINQIKAQASVTPRCHKHQSKLWALKETLQILNRKCADLNQEVKLKHQAVLKGREERDKLRVEQRNIQALYESKLKRKNQLLSSRSNKMKRFGESVPELLNSIDKAHAAGQFSRKPLGPIGACLTVKDSSLCVAVESCLRSFMKTFCCDNHKDETVLQEIMQRHYTREHRPQIIVCPFTDKVYNLKGRKAQHPEFPTVVDMISATSPVIINCLIDMRGIESVLIIKNKSTARSVMQKGRPPPNCKEAFTVEGDQVYPNRYYTPDLSLAKYLGADVQAQISLLESELENHQAQLNRFQSQVVSVTEDIRSMERELNNTISAVKKNQNSINETKTSISELESLQEEQALDHTSLEEVGAEKKTTDQIQSKYSASRERNEQLSEEMEPLKEEQQKLEVECAKYERNLKHLENKSQNHEENIQEMKNELAQKEEELKDYVVKASEICPERQQSKSSAKSIDLEITRLRKKLKIYESTHGEPEAVVREYAEALALYRQKTGQVRDLKRFIDCLDNIMSDRQNRYKILRRSLSVRCKLYFTNFLVKLNCSGSMMFDHNNEKLSISVCPPGRDQDDVSDMRSLSGGERSFSTVCFMLSLWEITESPFRCLDEFDVYMDHSDLLMELSERQHQRQFIFITPLNTSFLPRTGLIRSTSCRIQSERKKTPTRARPDGAL</sequence>
<evidence type="ECO:0000256" key="11">
    <source>
        <dbReference type="ARBA" id="ARBA00023204"/>
    </source>
</evidence>
<keyword evidence="17" id="KW-1185">Reference proteome</keyword>
<feature type="compositionally biased region" description="Basic and acidic residues" evidence="14">
    <location>
        <begin position="669"/>
        <end position="685"/>
    </location>
</feature>
<dbReference type="Pfam" id="PF13476">
    <property type="entry name" value="AAA_23"/>
    <property type="match status" value="1"/>
</dbReference>
<keyword evidence="9 13" id="KW-0175">Coiled coil</keyword>
<gene>
    <name evidence="16" type="ORF">WMY93_016839</name>
</gene>
<feature type="compositionally biased region" description="Basic and acidic residues" evidence="14">
    <location>
        <begin position="23"/>
        <end position="32"/>
    </location>
</feature>
<reference evidence="17" key="1">
    <citation type="submission" date="2024-04" db="EMBL/GenBank/DDBJ databases">
        <title>Salinicola lusitanus LLJ914,a marine bacterium isolated from the Okinawa Trough.</title>
        <authorList>
            <person name="Li J."/>
        </authorList>
    </citation>
    <scope>NUCLEOTIDE SEQUENCE [LARGE SCALE GENOMIC DNA]</scope>
</reference>
<dbReference type="GO" id="GO:0030915">
    <property type="term" value="C:Smc5-Smc6 complex"/>
    <property type="evidence" value="ECO:0007669"/>
    <property type="project" value="TreeGrafter"/>
</dbReference>
<dbReference type="GO" id="GO:0016887">
    <property type="term" value="F:ATP hydrolysis activity"/>
    <property type="evidence" value="ECO:0007669"/>
    <property type="project" value="InterPro"/>
</dbReference>
<dbReference type="AlphaFoldDB" id="A0AAW0NXH8"/>
<keyword evidence="7" id="KW-0067">ATP-binding</keyword>
<dbReference type="InterPro" id="IPR038729">
    <property type="entry name" value="Rad50/SbcC_AAA"/>
</dbReference>
<evidence type="ECO:0000256" key="2">
    <source>
        <dbReference type="ARBA" id="ARBA00004574"/>
    </source>
</evidence>
<evidence type="ECO:0000256" key="5">
    <source>
        <dbReference type="ARBA" id="ARBA00022741"/>
    </source>
</evidence>
<dbReference type="Gene3D" id="1.10.287.1490">
    <property type="match status" value="1"/>
</dbReference>
<keyword evidence="8" id="KW-0779">Telomere</keyword>
<organism evidence="16 17">
    <name type="scientific">Mugilogobius chulae</name>
    <name type="common">yellowstripe goby</name>
    <dbReference type="NCBI Taxonomy" id="88201"/>
    <lineage>
        <taxon>Eukaryota</taxon>
        <taxon>Metazoa</taxon>
        <taxon>Chordata</taxon>
        <taxon>Craniata</taxon>
        <taxon>Vertebrata</taxon>
        <taxon>Euteleostomi</taxon>
        <taxon>Actinopterygii</taxon>
        <taxon>Neopterygii</taxon>
        <taxon>Teleostei</taxon>
        <taxon>Neoteleostei</taxon>
        <taxon>Acanthomorphata</taxon>
        <taxon>Gobiaria</taxon>
        <taxon>Gobiiformes</taxon>
        <taxon>Gobioidei</taxon>
        <taxon>Gobiidae</taxon>
        <taxon>Gobionellinae</taxon>
        <taxon>Mugilogobius</taxon>
    </lineage>
</organism>